<accession>A0A212LWW0</accession>
<dbReference type="InterPro" id="IPR012206">
    <property type="entry name" value="Fd_FixX"/>
</dbReference>
<keyword evidence="3" id="KW-0249">Electron transport</keyword>
<name>A0A212LWW0_9FIRM</name>
<dbReference type="GO" id="GO:0005506">
    <property type="term" value="F:iron ion binding"/>
    <property type="evidence" value="ECO:0007669"/>
    <property type="project" value="InterPro"/>
</dbReference>
<evidence type="ECO:0000259" key="6">
    <source>
        <dbReference type="PROSITE" id="PS51379"/>
    </source>
</evidence>
<dbReference type="InterPro" id="IPR017896">
    <property type="entry name" value="4Fe4S_Fe-S-bd"/>
</dbReference>
<dbReference type="PIRSF" id="PIRSF036548">
    <property type="entry name" value="Fdx_FixX"/>
    <property type="match status" value="1"/>
</dbReference>
<evidence type="ECO:0000313" key="7">
    <source>
        <dbReference type="EMBL" id="SCM81909.1"/>
    </source>
</evidence>
<sequence length="94" mass="10456">MSTLNVDEKLALNKFYVDEENAHIVLKANPDRTEFQKLVIACPAGLYKIDDKGAIQFDYAGCVECGTCRVLCGSTILEKWEVPVGTLGVEFRWG</sequence>
<dbReference type="PANTHER" id="PTHR43082">
    <property type="entry name" value="FERREDOXIN-LIKE"/>
    <property type="match status" value="1"/>
</dbReference>
<evidence type="ECO:0000256" key="1">
    <source>
        <dbReference type="ARBA" id="ARBA00022448"/>
    </source>
</evidence>
<reference evidence="7" key="1">
    <citation type="submission" date="2016-08" db="EMBL/GenBank/DDBJ databases">
        <authorList>
            <person name="Seilhamer J.J."/>
        </authorList>
    </citation>
    <scope>NUCLEOTIDE SEQUENCE</scope>
    <source>
        <strain evidence="7">86</strain>
    </source>
</reference>
<evidence type="ECO:0000256" key="2">
    <source>
        <dbReference type="ARBA" id="ARBA00022723"/>
    </source>
</evidence>
<feature type="domain" description="4Fe-4S ferredoxin-type" evidence="6">
    <location>
        <begin position="53"/>
        <end position="82"/>
    </location>
</feature>
<dbReference type="GO" id="GO:0051536">
    <property type="term" value="F:iron-sulfur cluster binding"/>
    <property type="evidence" value="ECO:0007669"/>
    <property type="project" value="UniProtKB-KW"/>
</dbReference>
<dbReference type="AlphaFoldDB" id="A0A212LWW0"/>
<evidence type="ECO:0000256" key="3">
    <source>
        <dbReference type="ARBA" id="ARBA00022982"/>
    </source>
</evidence>
<dbReference type="Gene3D" id="3.30.70.20">
    <property type="match status" value="1"/>
</dbReference>
<keyword evidence="2" id="KW-0479">Metal-binding</keyword>
<dbReference type="PROSITE" id="PS00198">
    <property type="entry name" value="4FE4S_FER_1"/>
    <property type="match status" value="1"/>
</dbReference>
<protein>
    <submittedName>
        <fullName evidence="7">Putative 4Fe-4S ferredoxin-type oxidoreductase subunit</fullName>
    </submittedName>
</protein>
<gene>
    <name evidence="7" type="primary">ydiT</name>
    <name evidence="7" type="ORF">KL86SPO_40394</name>
</gene>
<keyword evidence="4" id="KW-0408">Iron</keyword>
<dbReference type="EMBL" id="FMJE01000004">
    <property type="protein sequence ID" value="SCM81909.1"/>
    <property type="molecule type" value="Genomic_DNA"/>
</dbReference>
<keyword evidence="1" id="KW-0813">Transport</keyword>
<evidence type="ECO:0000256" key="4">
    <source>
        <dbReference type="ARBA" id="ARBA00023004"/>
    </source>
</evidence>
<dbReference type="SUPFAM" id="SSF54862">
    <property type="entry name" value="4Fe-4S ferredoxins"/>
    <property type="match status" value="1"/>
</dbReference>
<dbReference type="PROSITE" id="PS51379">
    <property type="entry name" value="4FE4S_FER_2"/>
    <property type="match status" value="1"/>
</dbReference>
<evidence type="ECO:0000256" key="5">
    <source>
        <dbReference type="ARBA" id="ARBA00023014"/>
    </source>
</evidence>
<dbReference type="PANTHER" id="PTHR43082:SF3">
    <property type="entry name" value="FERREDOXIN-LIKE PROTEIN YDIT"/>
    <property type="match status" value="1"/>
</dbReference>
<dbReference type="InterPro" id="IPR017900">
    <property type="entry name" value="4Fe4S_Fe_S_CS"/>
</dbReference>
<dbReference type="RefSeq" id="WP_288184758.1">
    <property type="nucleotide sequence ID" value="NZ_LT608335.1"/>
</dbReference>
<proteinExistence type="predicted"/>
<organism evidence="7">
    <name type="scientific">uncultured Sporomusa sp</name>
    <dbReference type="NCBI Taxonomy" id="307249"/>
    <lineage>
        <taxon>Bacteria</taxon>
        <taxon>Bacillati</taxon>
        <taxon>Bacillota</taxon>
        <taxon>Negativicutes</taxon>
        <taxon>Selenomonadales</taxon>
        <taxon>Sporomusaceae</taxon>
        <taxon>Sporomusa</taxon>
        <taxon>environmental samples</taxon>
    </lineage>
</organism>
<keyword evidence="5" id="KW-0411">Iron-sulfur</keyword>